<keyword evidence="2" id="KW-1185">Reference proteome</keyword>
<dbReference type="EMBL" id="BPLQ01009118">
    <property type="protein sequence ID" value="GIY41853.1"/>
    <property type="molecule type" value="Genomic_DNA"/>
</dbReference>
<evidence type="ECO:0000313" key="1">
    <source>
        <dbReference type="EMBL" id="GIY41853.1"/>
    </source>
</evidence>
<sequence length="143" mass="16305">MSIKPAPEIIKPLNRKVQEDKTSNGNVYSGYGHLKSLEASPRETLTYNRSNSHVTRVKELRPKMEQRSVLTSRWGYSVFVPSELGIIKAIVSPLSVTDPWLNFVPKERRATRGRSMLLIHMGRLMKLLQLITSLVLKKESDCE</sequence>
<gene>
    <name evidence="1" type="ORF">CDAR_484181</name>
</gene>
<name>A0AAV4TCZ0_9ARAC</name>
<organism evidence="1 2">
    <name type="scientific">Caerostris darwini</name>
    <dbReference type="NCBI Taxonomy" id="1538125"/>
    <lineage>
        <taxon>Eukaryota</taxon>
        <taxon>Metazoa</taxon>
        <taxon>Ecdysozoa</taxon>
        <taxon>Arthropoda</taxon>
        <taxon>Chelicerata</taxon>
        <taxon>Arachnida</taxon>
        <taxon>Araneae</taxon>
        <taxon>Araneomorphae</taxon>
        <taxon>Entelegynae</taxon>
        <taxon>Araneoidea</taxon>
        <taxon>Araneidae</taxon>
        <taxon>Caerostris</taxon>
    </lineage>
</organism>
<evidence type="ECO:0000313" key="2">
    <source>
        <dbReference type="Proteomes" id="UP001054837"/>
    </source>
</evidence>
<accession>A0AAV4TCZ0</accession>
<dbReference type="AlphaFoldDB" id="A0AAV4TCZ0"/>
<proteinExistence type="predicted"/>
<comment type="caution">
    <text evidence="1">The sequence shown here is derived from an EMBL/GenBank/DDBJ whole genome shotgun (WGS) entry which is preliminary data.</text>
</comment>
<reference evidence="1 2" key="1">
    <citation type="submission" date="2021-06" db="EMBL/GenBank/DDBJ databases">
        <title>Caerostris darwini draft genome.</title>
        <authorList>
            <person name="Kono N."/>
            <person name="Arakawa K."/>
        </authorList>
    </citation>
    <scope>NUCLEOTIDE SEQUENCE [LARGE SCALE GENOMIC DNA]</scope>
</reference>
<protein>
    <submittedName>
        <fullName evidence="1">Uncharacterized protein</fullName>
    </submittedName>
</protein>
<dbReference type="Proteomes" id="UP001054837">
    <property type="component" value="Unassembled WGS sequence"/>
</dbReference>